<evidence type="ECO:0000259" key="1">
    <source>
        <dbReference type="Pfam" id="PF15919"/>
    </source>
</evidence>
<dbReference type="Pfam" id="PF15919">
    <property type="entry name" value="HicB_lk_antitox"/>
    <property type="match status" value="1"/>
</dbReference>
<dbReference type="SUPFAM" id="SSF143100">
    <property type="entry name" value="TTHA1013/TTHA0281-like"/>
    <property type="match status" value="1"/>
</dbReference>
<dbReference type="InterPro" id="IPR051404">
    <property type="entry name" value="TA_system_antitoxin"/>
</dbReference>
<dbReference type="PANTHER" id="PTHR34504">
    <property type="entry name" value="ANTITOXIN HICB"/>
    <property type="match status" value="1"/>
</dbReference>
<dbReference type="PATRIC" id="fig|1618569.3.peg.885"/>
<accession>A0A0G0KER0</accession>
<feature type="domain" description="HicB-like antitoxin of toxin-antitoxin system" evidence="1">
    <location>
        <begin position="8"/>
        <end position="68"/>
    </location>
</feature>
<evidence type="ECO:0000313" key="3">
    <source>
        <dbReference type="Proteomes" id="UP000034181"/>
    </source>
</evidence>
<comment type="caution">
    <text evidence="2">The sequence shown here is derived from an EMBL/GenBank/DDBJ whole genome shotgun (WGS) entry which is preliminary data.</text>
</comment>
<gene>
    <name evidence="2" type="ORF">US96_C0044G0004</name>
</gene>
<reference evidence="2 3" key="1">
    <citation type="journal article" date="2015" name="Nature">
        <title>rRNA introns, odd ribosomes, and small enigmatic genomes across a large radiation of phyla.</title>
        <authorList>
            <person name="Brown C.T."/>
            <person name="Hug L.A."/>
            <person name="Thomas B.C."/>
            <person name="Sharon I."/>
            <person name="Castelle C.J."/>
            <person name="Singh A."/>
            <person name="Wilkins M.J."/>
            <person name="Williams K.H."/>
            <person name="Banfield J.F."/>
        </authorList>
    </citation>
    <scope>NUCLEOTIDE SEQUENCE [LARGE SCALE GENOMIC DNA]</scope>
</reference>
<proteinExistence type="predicted"/>
<name>A0A0G0KER0_9BACT</name>
<sequence length="81" mass="9326">MKSQELNYTVIFQKEPEGGYTALVPALPGCVTYGKNLKEAKKMAKEAIELYLESLREHNEEIPTQKEFVYEKIRVSPENYA</sequence>
<dbReference type="Gene3D" id="3.30.160.250">
    <property type="match status" value="1"/>
</dbReference>
<dbReference type="AlphaFoldDB" id="A0A0G0KER0"/>
<evidence type="ECO:0000313" key="2">
    <source>
        <dbReference type="EMBL" id="KKQ74000.1"/>
    </source>
</evidence>
<dbReference type="Proteomes" id="UP000034181">
    <property type="component" value="Unassembled WGS sequence"/>
</dbReference>
<dbReference type="EMBL" id="LBUZ01000044">
    <property type="protein sequence ID" value="KKQ74000.1"/>
    <property type="molecule type" value="Genomic_DNA"/>
</dbReference>
<dbReference type="PANTHER" id="PTHR34504:SF2">
    <property type="entry name" value="UPF0150 PROTEIN SSL0259"/>
    <property type="match status" value="1"/>
</dbReference>
<organism evidence="2 3">
    <name type="scientific">Candidatus Woesebacteria bacterium GW2011_GWB1_38_5b</name>
    <dbReference type="NCBI Taxonomy" id="1618569"/>
    <lineage>
        <taxon>Bacteria</taxon>
        <taxon>Candidatus Woeseibacteriota</taxon>
    </lineage>
</organism>
<protein>
    <recommendedName>
        <fullName evidence="1">HicB-like antitoxin of toxin-antitoxin system domain-containing protein</fullName>
    </recommendedName>
</protein>
<dbReference type="InterPro" id="IPR031807">
    <property type="entry name" value="HicB-like"/>
</dbReference>
<dbReference type="InterPro" id="IPR035069">
    <property type="entry name" value="TTHA1013/TTHA0281-like"/>
</dbReference>